<dbReference type="PRINTS" id="PR00153">
    <property type="entry name" value="CSAPPISMRASE"/>
</dbReference>
<evidence type="ECO:0000313" key="7">
    <source>
        <dbReference type="EMBL" id="MEL4456354.1"/>
    </source>
</evidence>
<feature type="signal peptide" evidence="5">
    <location>
        <begin position="1"/>
        <end position="19"/>
    </location>
</feature>
<reference evidence="7 8" key="1">
    <citation type="submission" date="2024-04" db="EMBL/GenBank/DDBJ databases">
        <title>whole genome sequencing of Lutimonas vermicola strain IMCC1616.</title>
        <authorList>
            <person name="Bae S.S."/>
        </authorList>
    </citation>
    <scope>NUCLEOTIDE SEQUENCE [LARGE SCALE GENOMIC DNA]</scope>
    <source>
        <strain evidence="7 8">IMCC1616</strain>
    </source>
</reference>
<evidence type="ECO:0000313" key="8">
    <source>
        <dbReference type="Proteomes" id="UP001474120"/>
    </source>
</evidence>
<dbReference type="InterPro" id="IPR029000">
    <property type="entry name" value="Cyclophilin-like_dom_sf"/>
</dbReference>
<dbReference type="PROSITE" id="PS50072">
    <property type="entry name" value="CSA_PPIASE_2"/>
    <property type="match status" value="1"/>
</dbReference>
<proteinExistence type="inferred from homology"/>
<protein>
    <recommendedName>
        <fullName evidence="5">Peptidyl-prolyl cis-trans isomerase</fullName>
        <shortName evidence="5">PPIase</shortName>
        <ecNumber evidence="5">5.2.1.8</ecNumber>
    </recommendedName>
</protein>
<dbReference type="Pfam" id="PF00160">
    <property type="entry name" value="Pro_isomerase"/>
    <property type="match status" value="1"/>
</dbReference>
<accession>A0ABU9L1T7</accession>
<sequence length="191" mass="21256">MKIKYFTILLVLIGISVTAQETITCKISTSMGDIFVELYPEKAPETVANYLKYAEQNLYDGSSFFRVCNPDNEADRQVKIEVIQGGDVSEEDQFSPIEIETTKQTGILHKNGTISMARSEPNSATCSFFICINDQPELDFGGKRNPDGMGFAAFGKVTKGMDVVKAIQMQKDKDQFLISPVMINHIVKLQP</sequence>
<dbReference type="SUPFAM" id="SSF50891">
    <property type="entry name" value="Cyclophilin-like"/>
    <property type="match status" value="1"/>
</dbReference>
<dbReference type="Gene3D" id="2.40.100.10">
    <property type="entry name" value="Cyclophilin-like"/>
    <property type="match status" value="1"/>
</dbReference>
<name>A0ABU9L1T7_9FLAO</name>
<keyword evidence="4 5" id="KW-0413">Isomerase</keyword>
<evidence type="ECO:0000259" key="6">
    <source>
        <dbReference type="PROSITE" id="PS50072"/>
    </source>
</evidence>
<evidence type="ECO:0000256" key="4">
    <source>
        <dbReference type="ARBA" id="ARBA00023235"/>
    </source>
</evidence>
<gene>
    <name evidence="7" type="ORF">AABB81_10635</name>
</gene>
<evidence type="ECO:0000256" key="1">
    <source>
        <dbReference type="ARBA" id="ARBA00002388"/>
    </source>
</evidence>
<keyword evidence="8" id="KW-1185">Reference proteome</keyword>
<comment type="caution">
    <text evidence="7">The sequence shown here is derived from an EMBL/GenBank/DDBJ whole genome shotgun (WGS) entry which is preliminary data.</text>
</comment>
<dbReference type="RefSeq" id="WP_342160476.1">
    <property type="nucleotide sequence ID" value="NZ_JBCDNA010000002.1"/>
</dbReference>
<comment type="similarity">
    <text evidence="2 5">Belongs to the cyclophilin-type PPIase family.</text>
</comment>
<dbReference type="CDD" id="cd00317">
    <property type="entry name" value="cyclophilin"/>
    <property type="match status" value="1"/>
</dbReference>
<feature type="domain" description="PPIase cyclophilin-type" evidence="6">
    <location>
        <begin position="28"/>
        <end position="191"/>
    </location>
</feature>
<evidence type="ECO:0000256" key="2">
    <source>
        <dbReference type="ARBA" id="ARBA00007365"/>
    </source>
</evidence>
<dbReference type="InterPro" id="IPR002130">
    <property type="entry name" value="Cyclophilin-type_PPIase_dom"/>
</dbReference>
<dbReference type="EMBL" id="JBCDNA010000002">
    <property type="protein sequence ID" value="MEL4456354.1"/>
    <property type="molecule type" value="Genomic_DNA"/>
</dbReference>
<keyword evidence="3 5" id="KW-0697">Rotamase</keyword>
<dbReference type="InterPro" id="IPR024936">
    <property type="entry name" value="Cyclophilin-type_PPIase"/>
</dbReference>
<keyword evidence="5" id="KW-0732">Signal</keyword>
<comment type="catalytic activity">
    <reaction evidence="5">
        <text>[protein]-peptidylproline (omega=180) = [protein]-peptidylproline (omega=0)</text>
        <dbReference type="Rhea" id="RHEA:16237"/>
        <dbReference type="Rhea" id="RHEA-COMP:10747"/>
        <dbReference type="Rhea" id="RHEA-COMP:10748"/>
        <dbReference type="ChEBI" id="CHEBI:83833"/>
        <dbReference type="ChEBI" id="CHEBI:83834"/>
        <dbReference type="EC" id="5.2.1.8"/>
    </reaction>
</comment>
<organism evidence="7 8">
    <name type="scientific">Lutimonas vermicola</name>
    <dbReference type="NCBI Taxonomy" id="414288"/>
    <lineage>
        <taxon>Bacteria</taxon>
        <taxon>Pseudomonadati</taxon>
        <taxon>Bacteroidota</taxon>
        <taxon>Flavobacteriia</taxon>
        <taxon>Flavobacteriales</taxon>
        <taxon>Flavobacteriaceae</taxon>
        <taxon>Lutimonas</taxon>
    </lineage>
</organism>
<dbReference type="InterPro" id="IPR044665">
    <property type="entry name" value="E_coli_cyclophilin_A-like"/>
</dbReference>
<dbReference type="Proteomes" id="UP001474120">
    <property type="component" value="Unassembled WGS sequence"/>
</dbReference>
<comment type="function">
    <text evidence="1 5">PPIases accelerate the folding of proteins. It catalyzes the cis-trans isomerization of proline imidic peptide bonds in oligopeptides.</text>
</comment>
<dbReference type="PANTHER" id="PTHR43246">
    <property type="entry name" value="PEPTIDYL-PROLYL CIS-TRANS ISOMERASE CYP38, CHLOROPLASTIC"/>
    <property type="match status" value="1"/>
</dbReference>
<evidence type="ECO:0000256" key="3">
    <source>
        <dbReference type="ARBA" id="ARBA00023110"/>
    </source>
</evidence>
<dbReference type="PIRSF" id="PIRSF001467">
    <property type="entry name" value="Peptidylpro_ismrse"/>
    <property type="match status" value="1"/>
</dbReference>
<dbReference type="GO" id="GO:0003755">
    <property type="term" value="F:peptidyl-prolyl cis-trans isomerase activity"/>
    <property type="evidence" value="ECO:0007669"/>
    <property type="project" value="UniProtKB-EC"/>
</dbReference>
<feature type="chain" id="PRO_5044989616" description="Peptidyl-prolyl cis-trans isomerase" evidence="5">
    <location>
        <begin position="20"/>
        <end position="191"/>
    </location>
</feature>
<evidence type="ECO:0000256" key="5">
    <source>
        <dbReference type="RuleBase" id="RU363019"/>
    </source>
</evidence>
<dbReference type="EC" id="5.2.1.8" evidence="5"/>